<dbReference type="InterPro" id="IPR016032">
    <property type="entry name" value="Sig_transdc_resp-reg_C-effctor"/>
</dbReference>
<dbReference type="Gene3D" id="2.130.10.10">
    <property type="entry name" value="YVTN repeat-like/Quinoprotein amine dehydrogenase"/>
    <property type="match status" value="2"/>
</dbReference>
<name>A0ABV3ZK73_9BACT</name>
<dbReference type="SMART" id="SM00421">
    <property type="entry name" value="HTH_LUXR"/>
    <property type="match status" value="1"/>
</dbReference>
<dbReference type="Gene3D" id="1.10.10.10">
    <property type="entry name" value="Winged helix-like DNA-binding domain superfamily/Winged helix DNA-binding domain"/>
    <property type="match status" value="1"/>
</dbReference>
<evidence type="ECO:0000313" key="5">
    <source>
        <dbReference type="Proteomes" id="UP001560573"/>
    </source>
</evidence>
<dbReference type="EMBL" id="JAULBC010000008">
    <property type="protein sequence ID" value="MEX6690294.1"/>
    <property type="molecule type" value="Genomic_DNA"/>
</dbReference>
<dbReference type="RefSeq" id="WP_369331708.1">
    <property type="nucleotide sequence ID" value="NZ_JAULBC010000008.1"/>
</dbReference>
<evidence type="ECO:0000256" key="1">
    <source>
        <dbReference type="SAM" id="Coils"/>
    </source>
</evidence>
<keyword evidence="2" id="KW-0472">Membrane</keyword>
<dbReference type="Proteomes" id="UP001560573">
    <property type="component" value="Unassembled WGS sequence"/>
</dbReference>
<feature type="domain" description="HTH luxR-type" evidence="3">
    <location>
        <begin position="896"/>
        <end position="953"/>
    </location>
</feature>
<proteinExistence type="predicted"/>
<feature type="coiled-coil region" evidence="1">
    <location>
        <begin position="767"/>
        <end position="853"/>
    </location>
</feature>
<reference evidence="4 5" key="1">
    <citation type="submission" date="2023-07" db="EMBL/GenBank/DDBJ databases">
        <authorList>
            <person name="Lian W.-H."/>
        </authorList>
    </citation>
    <scope>NUCLEOTIDE SEQUENCE [LARGE SCALE GENOMIC DNA]</scope>
    <source>
        <strain evidence="4 5">SYSU DXS3180</strain>
    </source>
</reference>
<dbReference type="InterPro" id="IPR036388">
    <property type="entry name" value="WH-like_DNA-bd_sf"/>
</dbReference>
<feature type="transmembrane region" description="Helical" evidence="2">
    <location>
        <begin position="745"/>
        <end position="767"/>
    </location>
</feature>
<keyword evidence="2" id="KW-0812">Transmembrane</keyword>
<dbReference type="Gene3D" id="2.60.40.10">
    <property type="entry name" value="Immunoglobulins"/>
    <property type="match status" value="1"/>
</dbReference>
<dbReference type="InterPro" id="IPR015943">
    <property type="entry name" value="WD40/YVTN_repeat-like_dom_sf"/>
</dbReference>
<keyword evidence="2" id="KW-1133">Transmembrane helix</keyword>
<sequence>MLSNKLFAGLIIPLLVFSFKNSSGQKCNRLPGIPNVINFSKDVYGGNSQNWSATQTASGIMAFGNAIGALCFDGSRWEVRPSPSNSLVRSVAASSDGRLYVGGYRQIGYWSGPAYNHYTNLDSLFFKDPSCKEEIWKIIPTSEFVLFQSFSRLFLLYNDGTAAQIVPPHPFIFVHQVNDRLFLPIEGDRMYEIKNRRLVEVPGSEALKKLTIRVMLPFNGNSILLGTDKNGLWLFSEQGELQKINTSASTWLASNSLSCGMRLNTGDYLFATTNNGVLIADNDLQVVQHVNKSNGLQCNTILNATQDCYKNVWLVQEKGIDLLVMNAPLRYVRDPEDMLGTVLHATTWNGKLYLATNHGLFSQKLSGNLNSGSQFEKVKNSDGLAWHVSVWDDQLIIGHEKGTYTLENDQLRKLDDSPGGWDIVRPKINTDYLLQGNYNGLVLLKKNNNGKWTFFRKIKEAEGLPLRNLVQDKMGRIWLKHAKEGIYCLRLDTAMNVKDFKLINETQGVIGNEKPGLVQYNGDIFLTTPDGMKKWDDRAARFIKDTSLKQILGAYWRAPKMIAGDNGDLWAINKRNDICFFVADKNHVLSYPYVVNPKNFSLNYDFEQIVPTSENYYVLCGEEGIATFSNMSYAGSLNTVKPFFLQLLIHKKGGWQELDIENDQKIVIPYGVSQFRLKYAMPVFDRDTRFRYKIQDGGSAQPWSEWTALSEKEFINMRPGDYVFLLETNVNSKSAMVTFTILPPWYWSIYAQIFYLAFLFTGALLTVKWAQNKMRRQKEKIQRKMNEELATQKEQFERAQERVKKAQLERDLELKEKELANSAIGLVKKNEFLEKLRNDLAQVKESNRQMEADAQLNKIIRQINKNIQTEKEDWELFESRFNAIHDGFYQGLLNSYPGLTPQDLKLAACLKMNLTSKEIAPIFNISVKGVELKRYRLRRKLNLSAEQNLTEFFLRL</sequence>
<evidence type="ECO:0000259" key="3">
    <source>
        <dbReference type="SMART" id="SM00421"/>
    </source>
</evidence>
<keyword evidence="1" id="KW-0175">Coiled coil</keyword>
<dbReference type="InterPro" id="IPR000792">
    <property type="entry name" value="Tscrpt_reg_LuxR_C"/>
</dbReference>
<comment type="caution">
    <text evidence="4">The sequence shown here is derived from an EMBL/GenBank/DDBJ whole genome shotgun (WGS) entry which is preliminary data.</text>
</comment>
<protein>
    <recommendedName>
        <fullName evidence="3">HTH luxR-type domain-containing protein</fullName>
    </recommendedName>
</protein>
<evidence type="ECO:0000256" key="2">
    <source>
        <dbReference type="SAM" id="Phobius"/>
    </source>
</evidence>
<gene>
    <name evidence="4" type="ORF">QTN47_22480</name>
</gene>
<evidence type="ECO:0000313" key="4">
    <source>
        <dbReference type="EMBL" id="MEX6690294.1"/>
    </source>
</evidence>
<dbReference type="SUPFAM" id="SSF46894">
    <property type="entry name" value="C-terminal effector domain of the bipartite response regulators"/>
    <property type="match status" value="1"/>
</dbReference>
<dbReference type="InterPro" id="IPR013783">
    <property type="entry name" value="Ig-like_fold"/>
</dbReference>
<accession>A0ABV3ZK73</accession>
<organism evidence="4 5">
    <name type="scientific">Danxiaibacter flavus</name>
    <dbReference type="NCBI Taxonomy" id="3049108"/>
    <lineage>
        <taxon>Bacteria</taxon>
        <taxon>Pseudomonadati</taxon>
        <taxon>Bacteroidota</taxon>
        <taxon>Chitinophagia</taxon>
        <taxon>Chitinophagales</taxon>
        <taxon>Chitinophagaceae</taxon>
        <taxon>Danxiaibacter</taxon>
    </lineage>
</organism>
<keyword evidence="5" id="KW-1185">Reference proteome</keyword>